<keyword evidence="1" id="KW-0285">Flavoprotein</keyword>
<dbReference type="GO" id="GO:0016491">
    <property type="term" value="F:oxidoreductase activity"/>
    <property type="evidence" value="ECO:0007669"/>
    <property type="project" value="InterPro"/>
</dbReference>
<name>A0A9D1KTU1_9FLAO</name>
<evidence type="ECO:0000313" key="4">
    <source>
        <dbReference type="EMBL" id="HIT97729.1"/>
    </source>
</evidence>
<sequence length="245" mass="27217">MKRPIRTVILNGSPRPRGLISRMMEHAAKTIGGEVSLLTPSRMHIQPCTGCMACRREGVCRLPEDDAHRAAELLRQADLIVVGTPVYWANMSGPLKVLFDRLVPVFMGKGAHGLPQKKLRGRRGIVVTACTTPFPFDRLFGQSSGAGRAVGEILRAGGVKVRRVRVAGTRGRRHVPPPGALGRMSRLLVRFRNEWENRCWQGMEKGACRKEEMSQAPFRDQKSIKKYTTSIIHDDMDKDAAIPGE</sequence>
<reference evidence="4" key="1">
    <citation type="submission" date="2020-10" db="EMBL/GenBank/DDBJ databases">
        <authorList>
            <person name="Gilroy R."/>
        </authorList>
    </citation>
    <scope>NUCLEOTIDE SEQUENCE</scope>
    <source>
        <strain evidence="4">1383</strain>
    </source>
</reference>
<keyword evidence="2" id="KW-0288">FMN</keyword>
<dbReference type="Gene3D" id="3.40.50.360">
    <property type="match status" value="1"/>
</dbReference>
<comment type="caution">
    <text evidence="4">The sequence shown here is derived from an EMBL/GenBank/DDBJ whole genome shotgun (WGS) entry which is preliminary data.</text>
</comment>
<gene>
    <name evidence="4" type="ORF">IAC44_02725</name>
</gene>
<evidence type="ECO:0000256" key="1">
    <source>
        <dbReference type="ARBA" id="ARBA00022630"/>
    </source>
</evidence>
<dbReference type="InterPro" id="IPR029039">
    <property type="entry name" value="Flavoprotein-like_sf"/>
</dbReference>
<dbReference type="SUPFAM" id="SSF52218">
    <property type="entry name" value="Flavoproteins"/>
    <property type="match status" value="1"/>
</dbReference>
<evidence type="ECO:0000256" key="2">
    <source>
        <dbReference type="ARBA" id="ARBA00022643"/>
    </source>
</evidence>
<dbReference type="EMBL" id="DVLY01000063">
    <property type="protein sequence ID" value="HIT97729.1"/>
    <property type="molecule type" value="Genomic_DNA"/>
</dbReference>
<dbReference type="Proteomes" id="UP000824161">
    <property type="component" value="Unassembled WGS sequence"/>
</dbReference>
<dbReference type="Pfam" id="PF03358">
    <property type="entry name" value="FMN_red"/>
    <property type="match status" value="1"/>
</dbReference>
<dbReference type="PANTHER" id="PTHR43278">
    <property type="entry name" value="NAD(P)H-DEPENDENT FMN-CONTAINING OXIDOREDUCTASE YWQN-RELATED"/>
    <property type="match status" value="1"/>
</dbReference>
<feature type="domain" description="NADPH-dependent FMN reductase-like" evidence="3">
    <location>
        <begin position="6"/>
        <end position="127"/>
    </location>
</feature>
<accession>A0A9D1KTU1</accession>
<organism evidence="4 5">
    <name type="scientific">Candidatus Merdimorpha stercoravium</name>
    <dbReference type="NCBI Taxonomy" id="2840863"/>
    <lineage>
        <taxon>Bacteria</taxon>
        <taxon>Pseudomonadati</taxon>
        <taxon>Bacteroidota</taxon>
        <taxon>Flavobacteriia</taxon>
        <taxon>Flavobacteriales</taxon>
        <taxon>Candidatus Merdimorpha</taxon>
    </lineage>
</organism>
<protein>
    <submittedName>
        <fullName evidence="4">Flavodoxin family protein</fullName>
    </submittedName>
</protein>
<reference evidence="4" key="2">
    <citation type="journal article" date="2021" name="PeerJ">
        <title>Extensive microbial diversity within the chicken gut microbiome revealed by metagenomics and culture.</title>
        <authorList>
            <person name="Gilroy R."/>
            <person name="Ravi A."/>
            <person name="Getino M."/>
            <person name="Pursley I."/>
            <person name="Horton D.L."/>
            <person name="Alikhan N.F."/>
            <person name="Baker D."/>
            <person name="Gharbi K."/>
            <person name="Hall N."/>
            <person name="Watson M."/>
            <person name="Adriaenssens E.M."/>
            <person name="Foster-Nyarko E."/>
            <person name="Jarju S."/>
            <person name="Secka A."/>
            <person name="Antonio M."/>
            <person name="Oren A."/>
            <person name="Chaudhuri R.R."/>
            <person name="La Ragione R."/>
            <person name="Hildebrand F."/>
            <person name="Pallen M.J."/>
        </authorList>
    </citation>
    <scope>NUCLEOTIDE SEQUENCE</scope>
    <source>
        <strain evidence="4">1383</strain>
    </source>
</reference>
<evidence type="ECO:0000259" key="3">
    <source>
        <dbReference type="Pfam" id="PF03358"/>
    </source>
</evidence>
<dbReference type="InterPro" id="IPR005025">
    <property type="entry name" value="FMN_Rdtase-like_dom"/>
</dbReference>
<dbReference type="PANTHER" id="PTHR43278:SF4">
    <property type="entry name" value="NAD(P)H-DEPENDENT FMN-CONTAINING OXIDOREDUCTASE YWQN-RELATED"/>
    <property type="match status" value="1"/>
</dbReference>
<dbReference type="InterPro" id="IPR051796">
    <property type="entry name" value="ISF_SsuE-like"/>
</dbReference>
<evidence type="ECO:0000313" key="5">
    <source>
        <dbReference type="Proteomes" id="UP000824161"/>
    </source>
</evidence>
<dbReference type="AlphaFoldDB" id="A0A9D1KTU1"/>
<proteinExistence type="predicted"/>